<evidence type="ECO:0000256" key="1">
    <source>
        <dbReference type="PROSITE-ProRule" id="PRU00023"/>
    </source>
</evidence>
<dbReference type="RefSeq" id="WP_129785711.1">
    <property type="nucleotide sequence ID" value="NZ_RZHH01000002.1"/>
</dbReference>
<dbReference type="PROSITE" id="PS50088">
    <property type="entry name" value="ANK_REPEAT"/>
    <property type="match status" value="1"/>
</dbReference>
<dbReference type="Pfam" id="PF12796">
    <property type="entry name" value="Ank_2"/>
    <property type="match status" value="1"/>
</dbReference>
<proteinExistence type="predicted"/>
<name>A0A482TTX8_9EURY</name>
<evidence type="ECO:0000313" key="2">
    <source>
        <dbReference type="EMBL" id="RYJ15379.1"/>
    </source>
</evidence>
<reference evidence="2 3" key="1">
    <citation type="submission" date="2018-12" db="EMBL/GenBank/DDBJ databases">
        <title>Genome analysis provides insights into bioremediation potentialities of Halogeometricum borinquense strain N11.</title>
        <authorList>
            <person name="Najjari A."/>
            <person name="Youssef N."/>
            <person name="Fhoula I."/>
            <person name="Ben Dhia O."/>
            <person name="Mahjoubi M."/>
            <person name="Ouzari H.I."/>
            <person name="Cherif A."/>
        </authorList>
    </citation>
    <scope>NUCLEOTIDE SEQUENCE [LARGE SCALE GENOMIC DNA]</scope>
    <source>
        <strain evidence="2 3">N11</strain>
    </source>
</reference>
<dbReference type="EMBL" id="RZHH01000002">
    <property type="protein sequence ID" value="RYJ15379.1"/>
    <property type="molecule type" value="Genomic_DNA"/>
</dbReference>
<accession>A0A482TTX8</accession>
<gene>
    <name evidence="2" type="ORF">ELS19_08280</name>
</gene>
<sequence length="58" mass="6427">QDEHGNQPLWTAVQSGDYEMTSLLVEHGADPDHENKVGKSPLSIAEEADAHKFIEILK</sequence>
<dbReference type="Proteomes" id="UP000294028">
    <property type="component" value="Unassembled WGS sequence"/>
</dbReference>
<comment type="caution">
    <text evidence="2">The sequence shown here is derived from an EMBL/GenBank/DDBJ whole genome shotgun (WGS) entry which is preliminary data.</text>
</comment>
<evidence type="ECO:0000313" key="3">
    <source>
        <dbReference type="Proteomes" id="UP000294028"/>
    </source>
</evidence>
<keyword evidence="1" id="KW-0040">ANK repeat</keyword>
<organism evidence="2 3">
    <name type="scientific">Halogeometricum borinquense</name>
    <dbReference type="NCBI Taxonomy" id="60847"/>
    <lineage>
        <taxon>Archaea</taxon>
        <taxon>Methanobacteriati</taxon>
        <taxon>Methanobacteriota</taxon>
        <taxon>Stenosarchaea group</taxon>
        <taxon>Halobacteria</taxon>
        <taxon>Halobacteriales</taxon>
        <taxon>Haloferacaceae</taxon>
        <taxon>Halogeometricum</taxon>
    </lineage>
</organism>
<feature type="repeat" description="ANK" evidence="1">
    <location>
        <begin position="4"/>
        <end position="36"/>
    </location>
</feature>
<dbReference type="SUPFAM" id="SSF48403">
    <property type="entry name" value="Ankyrin repeat"/>
    <property type="match status" value="1"/>
</dbReference>
<dbReference type="AlphaFoldDB" id="A0A482TTX8"/>
<dbReference type="InterPro" id="IPR036770">
    <property type="entry name" value="Ankyrin_rpt-contain_sf"/>
</dbReference>
<dbReference type="PROSITE" id="PS50297">
    <property type="entry name" value="ANK_REP_REGION"/>
    <property type="match status" value="1"/>
</dbReference>
<dbReference type="SMART" id="SM00248">
    <property type="entry name" value="ANK"/>
    <property type="match status" value="1"/>
</dbReference>
<dbReference type="Gene3D" id="1.25.40.20">
    <property type="entry name" value="Ankyrin repeat-containing domain"/>
    <property type="match status" value="1"/>
</dbReference>
<feature type="non-terminal residue" evidence="2">
    <location>
        <position position="1"/>
    </location>
</feature>
<dbReference type="InterPro" id="IPR002110">
    <property type="entry name" value="Ankyrin_rpt"/>
</dbReference>
<protein>
    <submittedName>
        <fullName evidence="2">Ankyrin repeat domain-containing protein</fullName>
    </submittedName>
</protein>